<dbReference type="OrthoDB" id="60033at2759"/>
<keyword evidence="3" id="KW-0723">Serine/threonine-protein kinase</keyword>
<evidence type="ECO:0000313" key="4">
    <source>
        <dbReference type="Proteomes" id="UP000011083"/>
    </source>
</evidence>
<reference evidence="3 4" key="1">
    <citation type="journal article" date="2013" name="Genome Biol.">
        <title>Genome of Acanthamoeba castellanii highlights extensive lateral gene transfer and early evolution of tyrosine kinase signaling.</title>
        <authorList>
            <person name="Clarke M."/>
            <person name="Lohan A.J."/>
            <person name="Liu B."/>
            <person name="Lagkouvardos I."/>
            <person name="Roy S."/>
            <person name="Zafar N."/>
            <person name="Bertelli C."/>
            <person name="Schilde C."/>
            <person name="Kianianmomeni A."/>
            <person name="Burglin T.R."/>
            <person name="Frech C."/>
            <person name="Turcotte B."/>
            <person name="Kopec K.O."/>
            <person name="Synnott J.M."/>
            <person name="Choo C."/>
            <person name="Paponov I."/>
            <person name="Finkler A."/>
            <person name="Soon Heng Tan C."/>
            <person name="Hutchins A.P."/>
            <person name="Weinmeier T."/>
            <person name="Rattei T."/>
            <person name="Chu J.S."/>
            <person name="Gimenez G."/>
            <person name="Irimia M."/>
            <person name="Rigden D.J."/>
            <person name="Fitzpatrick D.A."/>
            <person name="Lorenzo-Morales J."/>
            <person name="Bateman A."/>
            <person name="Chiu C.H."/>
            <person name="Tang P."/>
            <person name="Hegemann P."/>
            <person name="Fromm H."/>
            <person name="Raoult D."/>
            <person name="Greub G."/>
            <person name="Miranda-Saavedra D."/>
            <person name="Chen N."/>
            <person name="Nash P."/>
            <person name="Ginger M.L."/>
            <person name="Horn M."/>
            <person name="Schaap P."/>
            <person name="Caler L."/>
            <person name="Loftus B."/>
        </authorList>
    </citation>
    <scope>NUCLEOTIDE SEQUENCE [LARGE SCALE GENOMIC DNA]</scope>
    <source>
        <strain evidence="3 4">Neff</strain>
    </source>
</reference>
<protein>
    <submittedName>
        <fullName evidence="3">Serine/threonine protein kinase, putative</fullName>
    </submittedName>
</protein>
<dbReference type="GeneID" id="14921304"/>
<dbReference type="PANTHER" id="PTHR42996:SF1">
    <property type="entry name" value="PHOSPHATE-BINDING PROTEIN PSTS"/>
    <property type="match status" value="1"/>
</dbReference>
<evidence type="ECO:0000256" key="1">
    <source>
        <dbReference type="ARBA" id="ARBA00008725"/>
    </source>
</evidence>
<organism evidence="3 4">
    <name type="scientific">Acanthamoeba castellanii (strain ATCC 30010 / Neff)</name>
    <dbReference type="NCBI Taxonomy" id="1257118"/>
    <lineage>
        <taxon>Eukaryota</taxon>
        <taxon>Amoebozoa</taxon>
        <taxon>Discosea</taxon>
        <taxon>Longamoebia</taxon>
        <taxon>Centramoebida</taxon>
        <taxon>Acanthamoebidae</taxon>
        <taxon>Acanthamoeba</taxon>
    </lineage>
</organism>
<name>L8H6M9_ACACF</name>
<comment type="similarity">
    <text evidence="1">Belongs to the PstS family.</text>
</comment>
<feature type="domain" description="PBP" evidence="2">
    <location>
        <begin position="61"/>
        <end position="160"/>
    </location>
</feature>
<dbReference type="RefSeq" id="XP_004342917.1">
    <property type="nucleotide sequence ID" value="XM_004342868.1"/>
</dbReference>
<dbReference type="Gene3D" id="3.40.190.10">
    <property type="entry name" value="Periplasmic binding protein-like II"/>
    <property type="match status" value="2"/>
</dbReference>
<dbReference type="InterPro" id="IPR050962">
    <property type="entry name" value="Phosphate-bind_PstS"/>
</dbReference>
<dbReference type="EMBL" id="KB007917">
    <property type="protein sequence ID" value="ELR20408.1"/>
    <property type="molecule type" value="Genomic_DNA"/>
</dbReference>
<dbReference type="Proteomes" id="UP000011083">
    <property type="component" value="Unassembled WGS sequence"/>
</dbReference>
<gene>
    <name evidence="3" type="ORF">ACA1_194500</name>
</gene>
<dbReference type="Pfam" id="PF12849">
    <property type="entry name" value="PBP_like_2"/>
    <property type="match status" value="1"/>
</dbReference>
<proteinExistence type="inferred from homology"/>
<evidence type="ECO:0000313" key="3">
    <source>
        <dbReference type="EMBL" id="ELR20408.1"/>
    </source>
</evidence>
<keyword evidence="3" id="KW-0418">Kinase</keyword>
<dbReference type="SUPFAM" id="SSF53850">
    <property type="entry name" value="Periplasmic binding protein-like II"/>
    <property type="match status" value="2"/>
</dbReference>
<evidence type="ECO:0000259" key="2">
    <source>
        <dbReference type="Pfam" id="PF12849"/>
    </source>
</evidence>
<keyword evidence="3" id="KW-0808">Transferase</keyword>
<dbReference type="GO" id="GO:0004674">
    <property type="term" value="F:protein serine/threonine kinase activity"/>
    <property type="evidence" value="ECO:0007669"/>
    <property type="project" value="UniProtKB-KW"/>
</dbReference>
<accession>L8H6M9</accession>
<sequence>MASGGSLHTGTLLSYATESYKEDFSVMFKTGLTAEAAVEAIGLSTDSAMVDAYWPPEWQVEHNIFHFPVVCQPIVAAYNLGPDALPNNQTLTLSVGVLADIWSGAIVSWNDSAIAQLNPNITLPAQPIVLVFANDRRGSISDSFASALAHFNPAFAMSVYTTNDSFASRWSQFGTIGARSYVVDPIEQQLGHVLHANASSCTWMTYGQQMLVWTQLNEQATRTIEEQGYMPLPLLYKRLVMDSFGLLSCNGKQVFSTKVVIGKGNDFKIGPMWASAYPFDSNFQMTLYSEVNGTHALYELASVSYDMIDHQEASQVRKRDSSDQLSLPIVAFAIGAAYSLPEVLNRGSLLLNLATLADIYLGTVDTWDHAAIRDLNPELASLLPNKNITVVLSTSMPSVTSILIQTLSSASQAFRDSMVRTHGERVHRVGELTPCGTWRQVDASFPVERTGRVLWADDVAAALDENAYTLGVWPQLPIVERRYIGFADLINARGERVSASAESVASAVKDYRDQPFTSVLINGSAPLWLALGLMALNSRDR</sequence>
<dbReference type="InterPro" id="IPR024370">
    <property type="entry name" value="PBP_domain"/>
</dbReference>
<dbReference type="KEGG" id="acan:ACA1_194500"/>
<dbReference type="AlphaFoldDB" id="L8H6M9"/>
<keyword evidence="4" id="KW-1185">Reference proteome</keyword>
<dbReference type="PANTHER" id="PTHR42996">
    <property type="entry name" value="PHOSPHATE-BINDING PROTEIN PSTS"/>
    <property type="match status" value="1"/>
</dbReference>
<dbReference type="VEuPathDB" id="AmoebaDB:ACA1_194500"/>